<protein>
    <recommendedName>
        <fullName evidence="9">5'-Nucleotidase C-terminal domain-containing protein</fullName>
    </recommendedName>
</protein>
<dbReference type="Gene3D" id="3.60.21.10">
    <property type="match status" value="1"/>
</dbReference>
<keyword evidence="4" id="KW-0812">Transmembrane</keyword>
<feature type="domain" description="Calcineurin-like phosphoesterase" evidence="5">
    <location>
        <begin position="102"/>
        <end position="330"/>
    </location>
</feature>
<dbReference type="PANTHER" id="PTHR11575">
    <property type="entry name" value="5'-NUCLEOTIDASE-RELATED"/>
    <property type="match status" value="1"/>
</dbReference>
<keyword evidence="4" id="KW-1133">Transmembrane helix</keyword>
<dbReference type="GO" id="GO:0046872">
    <property type="term" value="F:metal ion binding"/>
    <property type="evidence" value="ECO:0007669"/>
    <property type="project" value="InterPro"/>
</dbReference>
<dbReference type="STRING" id="61424.A0A2T9Y2B3"/>
<dbReference type="InterPro" id="IPR006146">
    <property type="entry name" value="5'-Nucleotdase_CS"/>
</dbReference>
<dbReference type="Proteomes" id="UP000245699">
    <property type="component" value="Unassembled WGS sequence"/>
</dbReference>
<proteinExistence type="inferred from homology"/>
<keyword evidence="2" id="KW-0732">Signal</keyword>
<dbReference type="PRINTS" id="PR01607">
    <property type="entry name" value="APYRASEFAMLY"/>
</dbReference>
<dbReference type="PROSITE" id="PS00785">
    <property type="entry name" value="5_NUCLEOTIDASE_1"/>
    <property type="match status" value="1"/>
</dbReference>
<dbReference type="PROSITE" id="PS00786">
    <property type="entry name" value="5_NUCLEOTIDASE_2"/>
    <property type="match status" value="1"/>
</dbReference>
<feature type="transmembrane region" description="Helical" evidence="4">
    <location>
        <begin position="46"/>
        <end position="64"/>
    </location>
</feature>
<keyword evidence="3" id="KW-0547">Nucleotide-binding</keyword>
<evidence type="ECO:0008006" key="9">
    <source>
        <dbReference type="Google" id="ProtNLM"/>
    </source>
</evidence>
<dbReference type="SUPFAM" id="SSF55816">
    <property type="entry name" value="5'-nucleotidase (syn. UDP-sugar hydrolase), C-terminal domain"/>
    <property type="match status" value="1"/>
</dbReference>
<evidence type="ECO:0000256" key="2">
    <source>
        <dbReference type="ARBA" id="ARBA00022729"/>
    </source>
</evidence>
<dbReference type="PANTHER" id="PTHR11575:SF24">
    <property type="entry name" value="5'-NUCLEOTIDASE"/>
    <property type="match status" value="1"/>
</dbReference>
<evidence type="ECO:0000313" key="8">
    <source>
        <dbReference type="Proteomes" id="UP000245699"/>
    </source>
</evidence>
<dbReference type="InterPro" id="IPR008334">
    <property type="entry name" value="5'-Nucleotdase_C"/>
</dbReference>
<dbReference type="GO" id="GO:0009166">
    <property type="term" value="P:nucleotide catabolic process"/>
    <property type="evidence" value="ECO:0007669"/>
    <property type="project" value="InterPro"/>
</dbReference>
<sequence>MKTKMNEQYHCSGSSNEYNVEQETLNYRVENRFINSNKDRNLIKTFALWKSLLIIMFLCVPNSVNGTYVQRNMNPSGLVDFACKNRKAIKNQIKIRESDIFLRIIHTNDIHSRLDPFEKNEQGESCKLSDVADRSTCFGGLARIKYVIDELKNEVDGIGNNFKSLVLDAGDQIQGGYYYSFYKGKATGDIIKSMGFEAMTLGNHEFDQGPTSLTKYLKDIGLPVISADIIVNKTAETELNEIVDSYKIFEEMNLGVIGLTTNNTAWTSSSGPNIEFLDYVDTVNKYVKILNDKGIQRIILLTHIGYEFDKKLASMINPGVSVIVGGHSHSFLYSGDDQKVIGGNKIQGSYPTIIDNNSWTTCIVQAKCWGEYVGHLDIVLDSTGKVVNKYTSGSPIRITSETKENKLIKKKVDIYQNHLYNYINEKLGDSILNIPLVDDMVRLPDTNGTTNIEIKESPMGNMVTRALMVAAKNSNNNQIIDFSLISSGSIKIGLKKGPIIRKNIMEATPFNDAISYATINGTVLVDALNGVLSGYRGNNTVREFVFMDGVRFNWTESIKEYIDESGNSKLKTTRVVDRVYIRKRSTISNGIKGISNYDAYKIGSKVDIREWEIVGPGKNYTFATSDYISNGGENIFLKTEIINLERQYNKKNVEIRDLVDPPTNPRVNTYQIVESYIKSESPIYPISEGRSQPGPLFKN</sequence>
<dbReference type="InterPro" id="IPR029052">
    <property type="entry name" value="Metallo-depent_PP-like"/>
</dbReference>
<name>A0A2T9Y2B3_9FUNG</name>
<reference evidence="7 8" key="1">
    <citation type="journal article" date="2018" name="MBio">
        <title>Comparative Genomics Reveals the Core Gene Toolbox for the Fungus-Insect Symbiosis.</title>
        <authorList>
            <person name="Wang Y."/>
            <person name="Stata M."/>
            <person name="Wang W."/>
            <person name="Stajich J.E."/>
            <person name="White M.M."/>
            <person name="Moncalvo J.M."/>
        </authorList>
    </citation>
    <scope>NUCLEOTIDE SEQUENCE [LARGE SCALE GENOMIC DNA]</scope>
    <source>
        <strain evidence="7 8">AUS-77-4</strain>
    </source>
</reference>
<dbReference type="SUPFAM" id="SSF56300">
    <property type="entry name" value="Metallo-dependent phosphatases"/>
    <property type="match status" value="1"/>
</dbReference>
<evidence type="ECO:0000256" key="1">
    <source>
        <dbReference type="ARBA" id="ARBA00006654"/>
    </source>
</evidence>
<evidence type="ECO:0000256" key="4">
    <source>
        <dbReference type="SAM" id="Phobius"/>
    </source>
</evidence>
<dbReference type="AlphaFoldDB" id="A0A2T9Y2B3"/>
<dbReference type="OrthoDB" id="10252235at2759"/>
<evidence type="ECO:0000256" key="3">
    <source>
        <dbReference type="RuleBase" id="RU362119"/>
    </source>
</evidence>
<evidence type="ECO:0000259" key="5">
    <source>
        <dbReference type="Pfam" id="PF00149"/>
    </source>
</evidence>
<keyword evidence="3" id="KW-0378">Hydrolase</keyword>
<comment type="caution">
    <text evidence="7">The sequence shown here is derived from an EMBL/GenBank/DDBJ whole genome shotgun (WGS) entry which is preliminary data.</text>
</comment>
<accession>A0A2T9Y2B3</accession>
<feature type="domain" description="5'-Nucleotidase C-terminal" evidence="6">
    <location>
        <begin position="451"/>
        <end position="635"/>
    </location>
</feature>
<organism evidence="7 8">
    <name type="scientific">Furculomyces boomerangus</name>
    <dbReference type="NCBI Taxonomy" id="61424"/>
    <lineage>
        <taxon>Eukaryota</taxon>
        <taxon>Fungi</taxon>
        <taxon>Fungi incertae sedis</taxon>
        <taxon>Zoopagomycota</taxon>
        <taxon>Kickxellomycotina</taxon>
        <taxon>Harpellomycetes</taxon>
        <taxon>Harpellales</taxon>
        <taxon>Harpellaceae</taxon>
        <taxon>Furculomyces</taxon>
    </lineage>
</organism>
<dbReference type="InterPro" id="IPR004843">
    <property type="entry name" value="Calcineurin-like_PHP"/>
</dbReference>
<keyword evidence="4" id="KW-0472">Membrane</keyword>
<gene>
    <name evidence="7" type="ORF">BB559_006518</name>
</gene>
<evidence type="ECO:0000313" key="7">
    <source>
        <dbReference type="EMBL" id="PVU86447.1"/>
    </source>
</evidence>
<keyword evidence="8" id="KW-1185">Reference proteome</keyword>
<dbReference type="Pfam" id="PF02872">
    <property type="entry name" value="5_nucleotid_C"/>
    <property type="match status" value="1"/>
</dbReference>
<dbReference type="GO" id="GO:0000166">
    <property type="term" value="F:nucleotide binding"/>
    <property type="evidence" value="ECO:0007669"/>
    <property type="project" value="UniProtKB-KW"/>
</dbReference>
<dbReference type="InterPro" id="IPR036907">
    <property type="entry name" value="5'-Nucleotdase_C_sf"/>
</dbReference>
<comment type="similarity">
    <text evidence="1 3">Belongs to the 5'-nucleotidase family.</text>
</comment>
<dbReference type="GO" id="GO:0016788">
    <property type="term" value="F:hydrolase activity, acting on ester bonds"/>
    <property type="evidence" value="ECO:0007669"/>
    <property type="project" value="InterPro"/>
</dbReference>
<dbReference type="Pfam" id="PF00149">
    <property type="entry name" value="Metallophos"/>
    <property type="match status" value="1"/>
</dbReference>
<dbReference type="InterPro" id="IPR006179">
    <property type="entry name" value="5_nucleotidase/apyrase"/>
</dbReference>
<dbReference type="EMBL" id="MBFT01000913">
    <property type="protein sequence ID" value="PVU86447.1"/>
    <property type="molecule type" value="Genomic_DNA"/>
</dbReference>
<dbReference type="Gene3D" id="3.90.780.10">
    <property type="entry name" value="5'-Nucleotidase, C-terminal domain"/>
    <property type="match status" value="1"/>
</dbReference>
<evidence type="ECO:0000259" key="6">
    <source>
        <dbReference type="Pfam" id="PF02872"/>
    </source>
</evidence>